<dbReference type="AlphaFoldDB" id="A0ABD3QNZ2"/>
<dbReference type="SMART" id="SM00382">
    <property type="entry name" value="AAA"/>
    <property type="match status" value="1"/>
</dbReference>
<evidence type="ECO:0000313" key="6">
    <source>
        <dbReference type="Proteomes" id="UP001516023"/>
    </source>
</evidence>
<dbReference type="InterPro" id="IPR003959">
    <property type="entry name" value="ATPase_AAA_core"/>
</dbReference>
<keyword evidence="6" id="KW-1185">Reference proteome</keyword>
<accession>A0ABD3QNZ2</accession>
<dbReference type="Gene3D" id="1.10.8.60">
    <property type="match status" value="1"/>
</dbReference>
<dbReference type="InterPro" id="IPR003960">
    <property type="entry name" value="ATPase_AAA_CS"/>
</dbReference>
<organism evidence="5 6">
    <name type="scientific">Cyclotella cryptica</name>
    <dbReference type="NCBI Taxonomy" id="29204"/>
    <lineage>
        <taxon>Eukaryota</taxon>
        <taxon>Sar</taxon>
        <taxon>Stramenopiles</taxon>
        <taxon>Ochrophyta</taxon>
        <taxon>Bacillariophyta</taxon>
        <taxon>Coscinodiscophyceae</taxon>
        <taxon>Thalassiosirophycidae</taxon>
        <taxon>Stephanodiscales</taxon>
        <taxon>Stephanodiscaceae</taxon>
        <taxon>Cyclotella</taxon>
    </lineage>
</organism>
<dbReference type="SUPFAM" id="SSF52540">
    <property type="entry name" value="P-loop containing nucleoside triphosphate hydrolases"/>
    <property type="match status" value="1"/>
</dbReference>
<evidence type="ECO:0000313" key="5">
    <source>
        <dbReference type="EMBL" id="KAL3801980.1"/>
    </source>
</evidence>
<dbReference type="PROSITE" id="PS00674">
    <property type="entry name" value="AAA"/>
    <property type="match status" value="1"/>
</dbReference>
<sequence length="1061" mass="115391">MNHQETNMSSESQDGRDNRCIPISTRIISTIPPLSKLFRKRRSSFKYDEHSTVFITAKDGQSHGLTDGSLCRLYRTQRSHLGVPVILRLVDDCNENCHVEETTDDSALRDASGLTVFLNPCLAATLGLHWFHLRYKPSSIVASLEILSNNGQSRIAEASRATLREIGVLPPTPCYRSSLDADDDTSDAKNDGSSDVPKQQQASSRYSDGEEDAGLKQFFTHQSKSNQSLSEVPSSSPEAGTARYKPRKRLLTLGSIFATSSGENHSKNVRFYQVTDIQSSNQQRNDTSNHWNAYFVSPSTHLTLEANSLDAEHKLADFQAAGFAWRLPRPSMVAYFLQSIQDAQNDASCVTSVTLCSDTNNSKKDCVLHPNVGRMVRHPSANQVADALYLNAVTANFESCSVCRQSHTTPTPLNNPSIIHVVGGEENHVSACVAEAADIMGMRYFRVDGLAAFWAHCTVLRSYPQQSLNKSTRMLTGQLPDKLNGLASAFKMALHSFPCVLHVVGIDDELSPATGHGADADSRREEEQRLLQVIYETTSESLNQRRIASSNCHLELSSATLLGNTDLPHAITPQTIVVFSTTSSLPSGPITSSLEQNSISLSSPDATYARYLWNNDADATFDSASPMLVGLSAREIEFLREKFVSLWKIEKERKLEEYSNEDKSTLTSLSDHSSLVQAITKSLLADLDARNTLTQSSRGSGGSSTIPLSSTSLPNVRWEDIGGLSTVREEIMDAVELPLKYPELFEGSRRSGILLFGPPGTGKTLVAKAVARECGLPFLSIKGPELLGSYVGESEANVRAVFEAARLAASSSVKPHSLDSGFENGCTAYGGASVLFFDELDSLAPRRGETGHGDGVMERVVATLLGELDNGTGGGGETKAAHSSTSKSCSPHVIVIGATNRPDLLDPSLLRPGRFDRLLYLGPAKTKDACLQILLAQTRKFRFEDGHDREDVLRAAMESFPPTLSGADLSAVASGALMLALKRVCEKVEEEATTINAKRGVDEKSDEGVDVNDVMESWTKEQLQPTVTVGDFVDAAKNIVPSISAQDLARFEALRNQFSVV</sequence>
<dbReference type="GO" id="GO:0005524">
    <property type="term" value="F:ATP binding"/>
    <property type="evidence" value="ECO:0007669"/>
    <property type="project" value="UniProtKB-KW"/>
</dbReference>
<dbReference type="FunFam" id="3.40.50.300:FF:000061">
    <property type="entry name" value="ATPase family, AAA domain-containing 2"/>
    <property type="match status" value="1"/>
</dbReference>
<dbReference type="Proteomes" id="UP001516023">
    <property type="component" value="Unassembled WGS sequence"/>
</dbReference>
<dbReference type="EMBL" id="JABMIG020000023">
    <property type="protein sequence ID" value="KAL3801980.1"/>
    <property type="molecule type" value="Genomic_DNA"/>
</dbReference>
<keyword evidence="1" id="KW-0547">Nucleotide-binding</keyword>
<proteinExistence type="predicted"/>
<dbReference type="InterPro" id="IPR027417">
    <property type="entry name" value="P-loop_NTPase"/>
</dbReference>
<comment type="caution">
    <text evidence="5">The sequence shown here is derived from an EMBL/GenBank/DDBJ whole genome shotgun (WGS) entry which is preliminary data.</text>
</comment>
<gene>
    <name evidence="5" type="ORF">HJC23_010324</name>
</gene>
<dbReference type="InterPro" id="IPR015415">
    <property type="entry name" value="Spast_Vps4_C"/>
</dbReference>
<evidence type="ECO:0000256" key="1">
    <source>
        <dbReference type="ARBA" id="ARBA00022741"/>
    </source>
</evidence>
<dbReference type="InterPro" id="IPR003593">
    <property type="entry name" value="AAA+_ATPase"/>
</dbReference>
<feature type="domain" description="AAA+ ATPase" evidence="4">
    <location>
        <begin position="749"/>
        <end position="925"/>
    </location>
</feature>
<dbReference type="Gene3D" id="3.40.50.300">
    <property type="entry name" value="P-loop containing nucleotide triphosphate hydrolases"/>
    <property type="match status" value="1"/>
</dbReference>
<name>A0ABD3QNZ2_9STRA</name>
<feature type="compositionally biased region" description="Polar residues" evidence="3">
    <location>
        <begin position="219"/>
        <end position="238"/>
    </location>
</feature>
<dbReference type="PANTHER" id="PTHR23077">
    <property type="entry name" value="AAA-FAMILY ATPASE"/>
    <property type="match status" value="1"/>
</dbReference>
<evidence type="ECO:0000256" key="3">
    <source>
        <dbReference type="SAM" id="MobiDB-lite"/>
    </source>
</evidence>
<dbReference type="Pfam" id="PF00004">
    <property type="entry name" value="AAA"/>
    <property type="match status" value="1"/>
</dbReference>
<evidence type="ECO:0000259" key="4">
    <source>
        <dbReference type="SMART" id="SM00382"/>
    </source>
</evidence>
<dbReference type="InterPro" id="IPR050168">
    <property type="entry name" value="AAA_ATPase_domain"/>
</dbReference>
<feature type="compositionally biased region" description="Polar residues" evidence="3">
    <location>
        <begin position="196"/>
        <end position="206"/>
    </location>
</feature>
<reference evidence="5 6" key="1">
    <citation type="journal article" date="2020" name="G3 (Bethesda)">
        <title>Improved Reference Genome for Cyclotella cryptica CCMP332, a Model for Cell Wall Morphogenesis, Salinity Adaptation, and Lipid Production in Diatoms (Bacillariophyta).</title>
        <authorList>
            <person name="Roberts W.R."/>
            <person name="Downey K.M."/>
            <person name="Ruck E.C."/>
            <person name="Traller J.C."/>
            <person name="Alverson A.J."/>
        </authorList>
    </citation>
    <scope>NUCLEOTIDE SEQUENCE [LARGE SCALE GENOMIC DNA]</scope>
    <source>
        <strain evidence="5 6">CCMP332</strain>
    </source>
</reference>
<protein>
    <recommendedName>
        <fullName evidence="4">AAA+ ATPase domain-containing protein</fullName>
    </recommendedName>
</protein>
<keyword evidence="2" id="KW-0067">ATP-binding</keyword>
<feature type="region of interest" description="Disordered" evidence="3">
    <location>
        <begin position="174"/>
        <end position="245"/>
    </location>
</feature>
<dbReference type="Pfam" id="PF09336">
    <property type="entry name" value="Vps4_C"/>
    <property type="match status" value="1"/>
</dbReference>
<dbReference type="PANTHER" id="PTHR23077:SF9">
    <property type="entry name" value="PEROXISOMAL ATPASE PEX6"/>
    <property type="match status" value="1"/>
</dbReference>
<evidence type="ECO:0000256" key="2">
    <source>
        <dbReference type="ARBA" id="ARBA00022840"/>
    </source>
</evidence>